<protein>
    <submittedName>
        <fullName evidence="2">Extracellular solute-binding protein</fullName>
    </submittedName>
</protein>
<dbReference type="InterPro" id="IPR006311">
    <property type="entry name" value="TAT_signal"/>
</dbReference>
<evidence type="ECO:0000313" key="3">
    <source>
        <dbReference type="Proteomes" id="UP001602245"/>
    </source>
</evidence>
<dbReference type="RefSeq" id="WP_026206277.1">
    <property type="nucleotide sequence ID" value="NZ_JBIAZU010000003.1"/>
</dbReference>
<dbReference type="InterPro" id="IPR006059">
    <property type="entry name" value="SBP"/>
</dbReference>
<organism evidence="2 3">
    <name type="scientific">Paractinoplanes globisporus</name>
    <dbReference type="NCBI Taxonomy" id="113565"/>
    <lineage>
        <taxon>Bacteria</taxon>
        <taxon>Bacillati</taxon>
        <taxon>Actinomycetota</taxon>
        <taxon>Actinomycetes</taxon>
        <taxon>Micromonosporales</taxon>
        <taxon>Micromonosporaceae</taxon>
        <taxon>Paractinoplanes</taxon>
    </lineage>
</organism>
<dbReference type="InterPro" id="IPR050490">
    <property type="entry name" value="Bact_solute-bd_prot1"/>
</dbReference>
<dbReference type="PANTHER" id="PTHR43649">
    <property type="entry name" value="ARABINOSE-BINDING PROTEIN-RELATED"/>
    <property type="match status" value="1"/>
</dbReference>
<dbReference type="PANTHER" id="PTHR43649:SF12">
    <property type="entry name" value="DIACETYLCHITOBIOSE BINDING PROTEIN DASA"/>
    <property type="match status" value="1"/>
</dbReference>
<dbReference type="EMBL" id="JBIAZU010000003">
    <property type="protein sequence ID" value="MFF5291207.1"/>
    <property type="molecule type" value="Genomic_DNA"/>
</dbReference>
<comment type="caution">
    <text evidence="2">The sequence shown here is derived from an EMBL/GenBank/DDBJ whole genome shotgun (WGS) entry which is preliminary data.</text>
</comment>
<gene>
    <name evidence="2" type="ORF">ACFY35_17330</name>
</gene>
<evidence type="ECO:0000313" key="2">
    <source>
        <dbReference type="EMBL" id="MFF5291207.1"/>
    </source>
</evidence>
<keyword evidence="3" id="KW-1185">Reference proteome</keyword>
<dbReference type="SUPFAM" id="SSF53850">
    <property type="entry name" value="Periplasmic binding protein-like II"/>
    <property type="match status" value="1"/>
</dbReference>
<dbReference type="PROSITE" id="PS51318">
    <property type="entry name" value="TAT"/>
    <property type="match status" value="1"/>
</dbReference>
<keyword evidence="1" id="KW-0732">Signal</keyword>
<dbReference type="Pfam" id="PF01547">
    <property type="entry name" value="SBP_bac_1"/>
    <property type="match status" value="1"/>
</dbReference>
<dbReference type="Proteomes" id="UP001602245">
    <property type="component" value="Unassembled WGS sequence"/>
</dbReference>
<dbReference type="Gene3D" id="3.40.190.10">
    <property type="entry name" value="Periplasmic binding protein-like II"/>
    <property type="match status" value="2"/>
</dbReference>
<evidence type="ECO:0000256" key="1">
    <source>
        <dbReference type="SAM" id="SignalP"/>
    </source>
</evidence>
<feature type="chain" id="PRO_5047109863" evidence="1">
    <location>
        <begin position="32"/>
        <end position="432"/>
    </location>
</feature>
<proteinExistence type="predicted"/>
<sequence length="432" mass="45761">MTAISNGLSRAQFLRMVGGLAAGAGAAGVLAACGDGGSSGDGSATLTVVGVADEKAPLDLLTKAYTDSGAKVTFKTSYAPTDQVQTSVRTQLNGGNAPDIHVLYPGSGSAMSTGEIGKTPGLLADLSGQSWTSLIPANLKSSYSYDGKVHLFSSGLTVIGVIYNKSVFAGANVQIPKTYDEFLTACDTLKKAGKVPLALGAQTPWVTQLITYAFVASNVYRDTPDFDDQMLAGKATFLDSGWKQSMTEYMDLRDRGYFNDNPNGTTLEQSTAMVANGQAAMAVQVAPLLPAFRDAAKNKDDISMFPFPSADTADKVYTWGGANVGIGVHEKSKNKEAALKFIEFLGQQENINKWCEAVAGIPIKRDASSKVDPALESFLPLLDGGRVAPVGQRWPNAEVQPTHFSVIQELLGKKTTVDDALKKMDEVYKKDA</sequence>
<accession>A0ABW6WD27</accession>
<feature type="signal peptide" evidence="1">
    <location>
        <begin position="1"/>
        <end position="31"/>
    </location>
</feature>
<reference evidence="2 3" key="1">
    <citation type="submission" date="2024-10" db="EMBL/GenBank/DDBJ databases">
        <title>The Natural Products Discovery Center: Release of the First 8490 Sequenced Strains for Exploring Actinobacteria Biosynthetic Diversity.</title>
        <authorList>
            <person name="Kalkreuter E."/>
            <person name="Kautsar S.A."/>
            <person name="Yang D."/>
            <person name="Bader C.D."/>
            <person name="Teijaro C.N."/>
            <person name="Fluegel L."/>
            <person name="Davis C.M."/>
            <person name="Simpson J.R."/>
            <person name="Lauterbach L."/>
            <person name="Steele A.D."/>
            <person name="Gui C."/>
            <person name="Meng S."/>
            <person name="Li G."/>
            <person name="Viehrig K."/>
            <person name="Ye F."/>
            <person name="Su P."/>
            <person name="Kiefer A.F."/>
            <person name="Nichols A."/>
            <person name="Cepeda A.J."/>
            <person name="Yan W."/>
            <person name="Fan B."/>
            <person name="Jiang Y."/>
            <person name="Adhikari A."/>
            <person name="Zheng C.-J."/>
            <person name="Schuster L."/>
            <person name="Cowan T.M."/>
            <person name="Smanski M.J."/>
            <person name="Chevrette M.G."/>
            <person name="De Carvalho L.P.S."/>
            <person name="Shen B."/>
        </authorList>
    </citation>
    <scope>NUCLEOTIDE SEQUENCE [LARGE SCALE GENOMIC DNA]</scope>
    <source>
        <strain evidence="2 3">NPDC000087</strain>
    </source>
</reference>
<name>A0ABW6WD27_9ACTN</name>